<name>A0A8J3E7V3_9PROT</name>
<dbReference type="RefSeq" id="WP_189052500.1">
    <property type="nucleotide sequence ID" value="NZ_BMJQ01000034.1"/>
</dbReference>
<evidence type="ECO:0000313" key="2">
    <source>
        <dbReference type="EMBL" id="GGF50583.1"/>
    </source>
</evidence>
<evidence type="ECO:0000256" key="1">
    <source>
        <dbReference type="SAM" id="MobiDB-lite"/>
    </source>
</evidence>
<proteinExistence type="predicted"/>
<dbReference type="SUPFAM" id="SSF47598">
    <property type="entry name" value="Ribbon-helix-helix"/>
    <property type="match status" value="1"/>
</dbReference>
<sequence length="84" mass="9354">MSERPSQRRFAARPGDPDAWVRAPASADRAPAADEAFTARLTIDVTPELRGRIKITAFQRGKTVADMLRDLLVREFPSTKRDAS</sequence>
<reference evidence="2" key="2">
    <citation type="submission" date="2020-09" db="EMBL/GenBank/DDBJ databases">
        <authorList>
            <person name="Sun Q."/>
            <person name="Zhou Y."/>
        </authorList>
    </citation>
    <scope>NUCLEOTIDE SEQUENCE</scope>
    <source>
        <strain evidence="2">CGMCC 1.15725</strain>
    </source>
</reference>
<feature type="region of interest" description="Disordered" evidence="1">
    <location>
        <begin position="1"/>
        <end position="31"/>
    </location>
</feature>
<keyword evidence="3" id="KW-1185">Reference proteome</keyword>
<comment type="caution">
    <text evidence="2">The sequence shown here is derived from an EMBL/GenBank/DDBJ whole genome shotgun (WGS) entry which is preliminary data.</text>
</comment>
<evidence type="ECO:0000313" key="3">
    <source>
        <dbReference type="Proteomes" id="UP000646365"/>
    </source>
</evidence>
<dbReference type="InterPro" id="IPR010985">
    <property type="entry name" value="Ribbon_hlx_hlx"/>
</dbReference>
<organism evidence="2 3">
    <name type="scientific">Aliidongia dinghuensis</name>
    <dbReference type="NCBI Taxonomy" id="1867774"/>
    <lineage>
        <taxon>Bacteria</taxon>
        <taxon>Pseudomonadati</taxon>
        <taxon>Pseudomonadota</taxon>
        <taxon>Alphaproteobacteria</taxon>
        <taxon>Rhodospirillales</taxon>
        <taxon>Dongiaceae</taxon>
        <taxon>Aliidongia</taxon>
    </lineage>
</organism>
<dbReference type="GO" id="GO:0006355">
    <property type="term" value="P:regulation of DNA-templated transcription"/>
    <property type="evidence" value="ECO:0007669"/>
    <property type="project" value="InterPro"/>
</dbReference>
<protein>
    <recommendedName>
        <fullName evidence="4">Plasmid segregation centromere-binding protein ParG</fullName>
    </recommendedName>
</protein>
<dbReference type="AlphaFoldDB" id="A0A8J3E7V3"/>
<dbReference type="EMBL" id="BMJQ01000034">
    <property type="protein sequence ID" value="GGF50583.1"/>
    <property type="molecule type" value="Genomic_DNA"/>
</dbReference>
<accession>A0A8J3E7V3</accession>
<gene>
    <name evidence="2" type="ORF">GCM10011611_66310</name>
</gene>
<reference evidence="2" key="1">
    <citation type="journal article" date="2014" name="Int. J. Syst. Evol. Microbiol.">
        <title>Complete genome sequence of Corynebacterium casei LMG S-19264T (=DSM 44701T), isolated from a smear-ripened cheese.</title>
        <authorList>
            <consortium name="US DOE Joint Genome Institute (JGI-PGF)"/>
            <person name="Walter F."/>
            <person name="Albersmeier A."/>
            <person name="Kalinowski J."/>
            <person name="Ruckert C."/>
        </authorList>
    </citation>
    <scope>NUCLEOTIDE SEQUENCE</scope>
    <source>
        <strain evidence="2">CGMCC 1.15725</strain>
    </source>
</reference>
<dbReference type="Proteomes" id="UP000646365">
    <property type="component" value="Unassembled WGS sequence"/>
</dbReference>
<feature type="compositionally biased region" description="Low complexity" evidence="1">
    <location>
        <begin position="22"/>
        <end position="31"/>
    </location>
</feature>
<evidence type="ECO:0008006" key="4">
    <source>
        <dbReference type="Google" id="ProtNLM"/>
    </source>
</evidence>